<dbReference type="InterPro" id="IPR036779">
    <property type="entry name" value="LysM_dom_sf"/>
</dbReference>
<dbReference type="Pfam" id="PF01476">
    <property type="entry name" value="LysM"/>
    <property type="match status" value="3"/>
</dbReference>
<dbReference type="RefSeq" id="WP_003759086.1">
    <property type="nucleotide sequence ID" value="NZ_ACKO02000012.1"/>
</dbReference>
<dbReference type="EMBL" id="ACKO02000012">
    <property type="protein sequence ID" value="EET44150.1"/>
    <property type="molecule type" value="Genomic_DNA"/>
</dbReference>
<dbReference type="Proteomes" id="UP000005365">
    <property type="component" value="Unassembled WGS sequence"/>
</dbReference>
<dbReference type="InterPro" id="IPR018392">
    <property type="entry name" value="LysM"/>
</dbReference>
<dbReference type="Gene3D" id="3.10.350.10">
    <property type="entry name" value="LysM domain"/>
    <property type="match status" value="2"/>
</dbReference>
<dbReference type="SUPFAM" id="SSF53955">
    <property type="entry name" value="Lysozyme-like"/>
    <property type="match status" value="1"/>
</dbReference>
<dbReference type="Pfam" id="PF01464">
    <property type="entry name" value="SLT"/>
    <property type="match status" value="1"/>
</dbReference>
<proteinExistence type="predicted"/>
<dbReference type="InterPro" id="IPR008258">
    <property type="entry name" value="Transglycosylase_SLT_dom_1"/>
</dbReference>
<dbReference type="CDD" id="cd00118">
    <property type="entry name" value="LysM"/>
    <property type="match status" value="2"/>
</dbReference>
<keyword evidence="5" id="KW-1185">Reference proteome</keyword>
<organism evidence="4 5">
    <name type="scientific">Neisseria sicca ATCC 29256</name>
    <dbReference type="NCBI Taxonomy" id="547045"/>
    <lineage>
        <taxon>Bacteria</taxon>
        <taxon>Pseudomonadati</taxon>
        <taxon>Pseudomonadota</taxon>
        <taxon>Betaproteobacteria</taxon>
        <taxon>Neisseriales</taxon>
        <taxon>Neisseriaceae</taxon>
        <taxon>Neisseria</taxon>
    </lineage>
</organism>
<dbReference type="Gene3D" id="1.10.530.10">
    <property type="match status" value="1"/>
</dbReference>
<feature type="domain" description="LysM" evidence="3">
    <location>
        <begin position="608"/>
        <end position="651"/>
    </location>
</feature>
<keyword evidence="2" id="KW-0732">Signal</keyword>
<dbReference type="PANTHER" id="PTHR33734">
    <property type="entry name" value="LYSM DOMAIN-CONTAINING GPI-ANCHORED PROTEIN 2"/>
    <property type="match status" value="1"/>
</dbReference>
<feature type="domain" description="LysM" evidence="3">
    <location>
        <begin position="665"/>
        <end position="710"/>
    </location>
</feature>
<dbReference type="SUPFAM" id="SSF54106">
    <property type="entry name" value="LysM domain"/>
    <property type="match status" value="2"/>
</dbReference>
<dbReference type="PROSITE" id="PS51782">
    <property type="entry name" value="LYSM"/>
    <property type="match status" value="3"/>
</dbReference>
<dbReference type="SMART" id="SM00257">
    <property type="entry name" value="LysM"/>
    <property type="match status" value="3"/>
</dbReference>
<gene>
    <name evidence="4" type="ORF">NEISICOT_02103</name>
</gene>
<evidence type="ECO:0000256" key="1">
    <source>
        <dbReference type="SAM" id="MobiDB-lite"/>
    </source>
</evidence>
<feature type="chain" id="PRO_5002969016" evidence="2">
    <location>
        <begin position="24"/>
        <end position="710"/>
    </location>
</feature>
<sequence length="710" mass="77218">MAKLKTIALTISSLSAASGAAYAQNATPDQVGMAMMRLNSSLLDQAKAQTFGTGSLWASLRKDFRMNEVNSELVRRHESKFAANSAYFDRTITRSKPYMYHIANEVRKRNMPAEIALLPFIESAFVTKAKSHVGASGLWQFMPATGRHYGLEKTPLYDGRHDVYAATDAALNYLQYLHGLFGDWSLALAAYNWGEGNVGRAVNRARAQGLEPIYENLRMPDETRNYVPKLLAVRNIVANPQTFGMNITEINNQPYFKSLSIDKPIDNSTIARFANISESELLTLNPGFNAPVFIPKNNRRLLLPVDSVASFEKNYRNANPDTLLSWNVYTSRNNTSLNAIAAETGMSVAEIKRLNGLGNNSLSSDRSILVAKNKAANSATPDTLSFIDVDNRPDTYRSNMPEMAPIKTAKANIPTMDFANIKPVAAVPTDYVALGKKAVSETVTAQSVSVGGESKIASATPTTVAKADIATTPETTVQTNSSADLASANVKEERIPEVFAQLSQAESKPAVVEQTAANTTTELTTAQAAPTQAAETADELMALVDSNLRTQTENVAVAQAASEHNIASDAVKARSERIAANTAKQQSRTEARLARAGNQQQSQTAGAGMHRVADGDTLFNISRRYNLSVADLIIANNIKGNNIRKGQLLRVTAAPAKTRNSIRNVSYTVRRGDTLNTIANRFNVDVNDIRRWNRNTNGVTPGQRLKLIGS</sequence>
<reference evidence="4" key="1">
    <citation type="submission" date="2009-07" db="EMBL/GenBank/DDBJ databases">
        <authorList>
            <person name="Weinstock G."/>
            <person name="Sodergren E."/>
            <person name="Clifton S."/>
            <person name="Fulton L."/>
            <person name="Fulton B."/>
            <person name="Courtney L."/>
            <person name="Fronick C."/>
            <person name="Harrison M."/>
            <person name="Strong C."/>
            <person name="Farmer C."/>
            <person name="Delahaunty K."/>
            <person name="Markovic C."/>
            <person name="Hall O."/>
            <person name="Minx P."/>
            <person name="Tomlinson C."/>
            <person name="Mitreva M."/>
            <person name="Nelson J."/>
            <person name="Hou S."/>
            <person name="Wollam A."/>
            <person name="Pepin K.H."/>
            <person name="Johnson M."/>
            <person name="Bhonagiri V."/>
            <person name="Nash W.E."/>
            <person name="Warren W."/>
            <person name="Chinwalla A."/>
            <person name="Mardis E.R."/>
            <person name="Wilson R.K."/>
        </authorList>
    </citation>
    <scope>NUCLEOTIDE SEQUENCE [LARGE SCALE GENOMIC DNA]</scope>
    <source>
        <strain evidence="4">ATCC 29256</strain>
    </source>
</reference>
<evidence type="ECO:0000259" key="3">
    <source>
        <dbReference type="PROSITE" id="PS51782"/>
    </source>
</evidence>
<evidence type="ECO:0000313" key="5">
    <source>
        <dbReference type="Proteomes" id="UP000005365"/>
    </source>
</evidence>
<dbReference type="CDD" id="cd16894">
    <property type="entry name" value="MltD-like"/>
    <property type="match status" value="1"/>
</dbReference>
<accession>C6M6F1</accession>
<name>C6M6F1_NEISI</name>
<dbReference type="AlphaFoldDB" id="C6M6F1"/>
<dbReference type="InterPro" id="IPR023346">
    <property type="entry name" value="Lysozyme-like_dom_sf"/>
</dbReference>
<feature type="domain" description="LysM" evidence="3">
    <location>
        <begin position="327"/>
        <end position="370"/>
    </location>
</feature>
<evidence type="ECO:0000256" key="2">
    <source>
        <dbReference type="SAM" id="SignalP"/>
    </source>
</evidence>
<dbReference type="eggNOG" id="COG1388">
    <property type="taxonomic scope" value="Bacteria"/>
</dbReference>
<evidence type="ECO:0000313" key="4">
    <source>
        <dbReference type="EMBL" id="EET44150.1"/>
    </source>
</evidence>
<dbReference type="GO" id="GO:0008932">
    <property type="term" value="F:lytic endotransglycosylase activity"/>
    <property type="evidence" value="ECO:0007669"/>
    <property type="project" value="TreeGrafter"/>
</dbReference>
<feature type="region of interest" description="Disordered" evidence="1">
    <location>
        <begin position="578"/>
        <end position="609"/>
    </location>
</feature>
<protein>
    <submittedName>
        <fullName evidence="4">LysM domain protein</fullName>
    </submittedName>
</protein>
<comment type="caution">
    <text evidence="4">The sequence shown here is derived from an EMBL/GenBank/DDBJ whole genome shotgun (WGS) entry which is preliminary data.</text>
</comment>
<dbReference type="eggNOG" id="COG0741">
    <property type="taxonomic scope" value="Bacteria"/>
</dbReference>
<feature type="signal peptide" evidence="2">
    <location>
        <begin position="1"/>
        <end position="23"/>
    </location>
</feature>
<dbReference type="PANTHER" id="PTHR33734:SF22">
    <property type="entry name" value="MEMBRANE-BOUND LYTIC MUREIN TRANSGLYCOSYLASE D"/>
    <property type="match status" value="1"/>
</dbReference>